<reference evidence="4 5" key="1">
    <citation type="submission" date="2023-07" db="EMBL/GenBank/DDBJ databases">
        <title>Genomic Encyclopedia of Type Strains, Phase IV (KMG-IV): sequencing the most valuable type-strain genomes for metagenomic binning, comparative biology and taxonomic classification.</title>
        <authorList>
            <person name="Goeker M."/>
        </authorList>
    </citation>
    <scope>NUCLEOTIDE SEQUENCE [LARGE SCALE GENOMIC DNA]</scope>
    <source>
        <strain evidence="4 5">DSM 19619</strain>
    </source>
</reference>
<dbReference type="InterPro" id="IPR051545">
    <property type="entry name" value="NAD(P)H_dehydrogenase_qn"/>
</dbReference>
<evidence type="ECO:0000313" key="4">
    <source>
        <dbReference type="EMBL" id="MDQ0470864.1"/>
    </source>
</evidence>
<evidence type="ECO:0000256" key="1">
    <source>
        <dbReference type="ARBA" id="ARBA00006252"/>
    </source>
</evidence>
<dbReference type="InterPro" id="IPR029039">
    <property type="entry name" value="Flavoprotein-like_sf"/>
</dbReference>
<comment type="caution">
    <text evidence="4">The sequence shown here is derived from an EMBL/GenBank/DDBJ whole genome shotgun (WGS) entry which is preliminary data.</text>
</comment>
<dbReference type="RefSeq" id="WP_307275164.1">
    <property type="nucleotide sequence ID" value="NZ_JAUSVX010000007.1"/>
</dbReference>
<proteinExistence type="inferred from homology"/>
<feature type="domain" description="Flavodoxin-like fold" evidence="3">
    <location>
        <begin position="1"/>
        <end position="132"/>
    </location>
</feature>
<protein>
    <submittedName>
        <fullName evidence="4">NADPH-quinone reductase</fullName>
    </submittedName>
</protein>
<dbReference type="SUPFAM" id="SSF52218">
    <property type="entry name" value="Flavoproteins"/>
    <property type="match status" value="1"/>
</dbReference>
<dbReference type="PANTHER" id="PTHR10204">
    <property type="entry name" value="NAD P H OXIDOREDUCTASE-RELATED"/>
    <property type="match status" value="1"/>
</dbReference>
<dbReference type="PANTHER" id="PTHR10204:SF34">
    <property type="entry name" value="NAD(P)H DEHYDROGENASE [QUINONE] 1 ISOFORM 1"/>
    <property type="match status" value="1"/>
</dbReference>
<keyword evidence="5" id="KW-1185">Reference proteome</keyword>
<gene>
    <name evidence="4" type="ORF">QO011_003883</name>
</gene>
<evidence type="ECO:0000259" key="3">
    <source>
        <dbReference type="Pfam" id="PF02525"/>
    </source>
</evidence>
<dbReference type="Gene3D" id="3.40.50.360">
    <property type="match status" value="1"/>
</dbReference>
<dbReference type="InterPro" id="IPR003680">
    <property type="entry name" value="Flavodoxin_fold"/>
</dbReference>
<dbReference type="Proteomes" id="UP001242480">
    <property type="component" value="Unassembled WGS sequence"/>
</dbReference>
<dbReference type="EMBL" id="JAUSVX010000007">
    <property type="protein sequence ID" value="MDQ0470864.1"/>
    <property type="molecule type" value="Genomic_DNA"/>
</dbReference>
<evidence type="ECO:0000256" key="2">
    <source>
        <dbReference type="ARBA" id="ARBA00023002"/>
    </source>
</evidence>
<dbReference type="Pfam" id="PF02525">
    <property type="entry name" value="Flavodoxin_2"/>
    <property type="match status" value="1"/>
</dbReference>
<sequence length="197" mass="22653">MRVLLVYCHPCAESYAAAVRDAAMQGLAEAGHEVRLLDLYATGFQPVMSAEERRGYHTPGDNEKPVAEHLTALRWCEGLVFVYPTWWYGPPAMLKGWLERVWIPYATFTMPENDKPIGPVLTQIRFLACVSTLGSPWWWWTVYMKQPGRNIILRGLKVICAPRCRTLWLALHNLDTVSETRRRHFLAKVRKKLSQVA</sequence>
<keyword evidence="2" id="KW-0560">Oxidoreductase</keyword>
<comment type="similarity">
    <text evidence="1">Belongs to the NAD(P)H dehydrogenase (quinone) family.</text>
</comment>
<accession>A0ABU0JC64</accession>
<organism evidence="4 5">
    <name type="scientific">Labrys wisconsinensis</name>
    <dbReference type="NCBI Taxonomy" id="425677"/>
    <lineage>
        <taxon>Bacteria</taxon>
        <taxon>Pseudomonadati</taxon>
        <taxon>Pseudomonadota</taxon>
        <taxon>Alphaproteobacteria</taxon>
        <taxon>Hyphomicrobiales</taxon>
        <taxon>Xanthobacteraceae</taxon>
        <taxon>Labrys</taxon>
    </lineage>
</organism>
<name>A0ABU0JC64_9HYPH</name>
<evidence type="ECO:0000313" key="5">
    <source>
        <dbReference type="Proteomes" id="UP001242480"/>
    </source>
</evidence>